<dbReference type="PROSITE" id="PS51462">
    <property type="entry name" value="NUDIX"/>
    <property type="match status" value="1"/>
</dbReference>
<gene>
    <name evidence="3" type="ORF">IDM40_13845</name>
</gene>
<evidence type="ECO:0000256" key="1">
    <source>
        <dbReference type="ARBA" id="ARBA00005582"/>
    </source>
</evidence>
<dbReference type="InterPro" id="IPR000086">
    <property type="entry name" value="NUDIX_hydrolase_dom"/>
</dbReference>
<comment type="caution">
    <text evidence="3">The sequence shown here is derived from an EMBL/GenBank/DDBJ whole genome shotgun (WGS) entry which is preliminary data.</text>
</comment>
<dbReference type="Gene3D" id="3.90.79.10">
    <property type="entry name" value="Nucleoside Triphosphate Pyrophosphohydrolase"/>
    <property type="match status" value="1"/>
</dbReference>
<accession>A0ABR9P7G4</accession>
<feature type="domain" description="Nudix hydrolase" evidence="2">
    <location>
        <begin position="45"/>
        <end position="176"/>
    </location>
</feature>
<proteinExistence type="inferred from homology"/>
<reference evidence="3 4" key="1">
    <citation type="submission" date="2020-09" db="EMBL/GenBank/DDBJ databases">
        <title>Diversity and distribution of actinomycetes associated with coral in the coast of Hainan.</title>
        <authorList>
            <person name="Li F."/>
        </authorList>
    </citation>
    <scope>NUCLEOTIDE SEQUENCE [LARGE SCALE GENOMIC DNA]</scope>
    <source>
        <strain evidence="3 4">HNM0947</strain>
    </source>
</reference>
<evidence type="ECO:0000313" key="3">
    <source>
        <dbReference type="EMBL" id="MBE2999782.1"/>
    </source>
</evidence>
<dbReference type="Pfam" id="PF00293">
    <property type="entry name" value="NUDIX"/>
    <property type="match status" value="1"/>
</dbReference>
<dbReference type="InterPro" id="IPR015797">
    <property type="entry name" value="NUDIX_hydrolase-like_dom_sf"/>
</dbReference>
<organism evidence="3 4">
    <name type="scientific">Nocardiopsis coralli</name>
    <dbReference type="NCBI Taxonomy" id="2772213"/>
    <lineage>
        <taxon>Bacteria</taxon>
        <taxon>Bacillati</taxon>
        <taxon>Actinomycetota</taxon>
        <taxon>Actinomycetes</taxon>
        <taxon>Streptosporangiales</taxon>
        <taxon>Nocardiopsidaceae</taxon>
        <taxon>Nocardiopsis</taxon>
    </lineage>
</organism>
<keyword evidence="4" id="KW-1185">Reference proteome</keyword>
<comment type="similarity">
    <text evidence="1">Belongs to the Nudix hydrolase family.</text>
</comment>
<sequence length="192" mass="20577">MSLHADAREVLAGWAAPDAEQEGLRSSYLAHLDEHADAMRRECLPGHLTASAAVLSADGSHVVLTLHKMLRMWLQTGGHCEPEDTTLVASALREATEESGIHGVRVLPDPVRLDRHAVPCGGGTHHLDVQFAAVAPEDAVLVRDPDESTDLGWFPVRELPDPTDDSVRALVRAASRAVAAENTGPRRPSSSP</sequence>
<dbReference type="PANTHER" id="PTHR43736:SF1">
    <property type="entry name" value="DIHYDRONEOPTERIN TRIPHOSPHATE DIPHOSPHATASE"/>
    <property type="match status" value="1"/>
</dbReference>
<dbReference type="GO" id="GO:0016787">
    <property type="term" value="F:hydrolase activity"/>
    <property type="evidence" value="ECO:0007669"/>
    <property type="project" value="UniProtKB-KW"/>
</dbReference>
<keyword evidence="3" id="KW-0378">Hydrolase</keyword>
<dbReference type="SUPFAM" id="SSF55811">
    <property type="entry name" value="Nudix"/>
    <property type="match status" value="1"/>
</dbReference>
<name>A0ABR9P7G4_9ACTN</name>
<dbReference type="EMBL" id="JADBGI010000011">
    <property type="protein sequence ID" value="MBE2999782.1"/>
    <property type="molecule type" value="Genomic_DNA"/>
</dbReference>
<dbReference type="RefSeq" id="WP_193122413.1">
    <property type="nucleotide sequence ID" value="NZ_JADBGI010000011.1"/>
</dbReference>
<dbReference type="Proteomes" id="UP000806528">
    <property type="component" value="Unassembled WGS sequence"/>
</dbReference>
<dbReference type="CDD" id="cd03674">
    <property type="entry name" value="NUDIX_Hydrolase"/>
    <property type="match status" value="1"/>
</dbReference>
<evidence type="ECO:0000259" key="2">
    <source>
        <dbReference type="PROSITE" id="PS51462"/>
    </source>
</evidence>
<dbReference type="PANTHER" id="PTHR43736">
    <property type="entry name" value="ADP-RIBOSE PYROPHOSPHATASE"/>
    <property type="match status" value="1"/>
</dbReference>
<protein>
    <submittedName>
        <fullName evidence="3">NUDIX hydrolase</fullName>
    </submittedName>
</protein>
<evidence type="ECO:0000313" key="4">
    <source>
        <dbReference type="Proteomes" id="UP000806528"/>
    </source>
</evidence>